<gene>
    <name evidence="2" type="ORF">BU653_04260</name>
</gene>
<sequence>MNKEKLIEMIEAELVKADQAQNDVAFDKHIYAIHTLTALYTNTDAREKFASSRDITHTAVKTNTSTKQDTSSQAVTDEEIRLMGGKVSPSKTTTSNARMVTDDEIGNGESLFDF</sequence>
<feature type="compositionally biased region" description="Polar residues" evidence="1">
    <location>
        <begin position="89"/>
        <end position="98"/>
    </location>
</feature>
<dbReference type="InterPro" id="IPR035218">
    <property type="entry name" value="DUF5327"/>
</dbReference>
<evidence type="ECO:0000313" key="2">
    <source>
        <dbReference type="EMBL" id="PTG15570.1"/>
    </source>
</evidence>
<dbReference type="RefSeq" id="WP_107360540.1">
    <property type="nucleotide sequence ID" value="NZ_PYZV01000038.1"/>
</dbReference>
<feature type="compositionally biased region" description="Polar residues" evidence="1">
    <location>
        <begin position="61"/>
        <end position="75"/>
    </location>
</feature>
<comment type="caution">
    <text evidence="2">The sequence shown here is derived from an EMBL/GenBank/DDBJ whole genome shotgun (WGS) entry which is preliminary data.</text>
</comment>
<evidence type="ECO:0008006" key="4">
    <source>
        <dbReference type="Google" id="ProtNLM"/>
    </source>
</evidence>
<proteinExistence type="predicted"/>
<dbReference type="Pfam" id="PF17261">
    <property type="entry name" value="DUF5327"/>
    <property type="match status" value="1"/>
</dbReference>
<organism evidence="2 3">
    <name type="scientific">Staphylococcus chromogenes</name>
    <name type="common">Staphylococcus hyicus subsp. chromogenes</name>
    <dbReference type="NCBI Taxonomy" id="46126"/>
    <lineage>
        <taxon>Bacteria</taxon>
        <taxon>Bacillati</taxon>
        <taxon>Bacillota</taxon>
        <taxon>Bacilli</taxon>
        <taxon>Bacillales</taxon>
        <taxon>Staphylococcaceae</taxon>
        <taxon>Staphylococcus</taxon>
    </lineage>
</organism>
<feature type="region of interest" description="Disordered" evidence="1">
    <location>
        <begin position="61"/>
        <end position="102"/>
    </location>
</feature>
<dbReference type="EMBL" id="PZBZ01000017">
    <property type="protein sequence ID" value="PTG15570.1"/>
    <property type="molecule type" value="Genomic_DNA"/>
</dbReference>
<protein>
    <recommendedName>
        <fullName evidence="4">YwdI family protein</fullName>
    </recommendedName>
</protein>
<evidence type="ECO:0000256" key="1">
    <source>
        <dbReference type="SAM" id="MobiDB-lite"/>
    </source>
</evidence>
<accession>A0AAE5T267</accession>
<dbReference type="Proteomes" id="UP000242704">
    <property type="component" value="Unassembled WGS sequence"/>
</dbReference>
<reference evidence="2 3" key="1">
    <citation type="journal article" date="2016" name="Front. Microbiol.">
        <title>Comprehensive Phylogenetic Analysis of Bovine Non-aureus Staphylococci Species Based on Whole-Genome Sequencing.</title>
        <authorList>
            <person name="Naushad S."/>
            <person name="Barkema H.W."/>
            <person name="Luby C."/>
            <person name="Condas L.A."/>
            <person name="Nobrega D.B."/>
            <person name="Carson D.A."/>
            <person name="De Buck J."/>
        </authorList>
    </citation>
    <scope>NUCLEOTIDE SEQUENCE [LARGE SCALE GENOMIC DNA]</scope>
    <source>
        <strain evidence="2 3">SNUC 505</strain>
    </source>
</reference>
<dbReference type="AlphaFoldDB" id="A0AAE5T267"/>
<evidence type="ECO:0000313" key="3">
    <source>
        <dbReference type="Proteomes" id="UP000242704"/>
    </source>
</evidence>
<name>A0AAE5T267_STACR</name>